<dbReference type="EMBL" id="JBBUKT010000001">
    <property type="protein sequence ID" value="MEK7949427.1"/>
    <property type="molecule type" value="Genomic_DNA"/>
</dbReference>
<dbReference type="Gene3D" id="1.25.40.10">
    <property type="entry name" value="Tetratricopeptide repeat domain"/>
    <property type="match status" value="1"/>
</dbReference>
<evidence type="ECO:0000313" key="7">
    <source>
        <dbReference type="EMBL" id="MEK7949427.1"/>
    </source>
</evidence>
<feature type="region of interest" description="Disordered" evidence="5">
    <location>
        <begin position="119"/>
        <end position="148"/>
    </location>
</feature>
<sequence>MTRNSIRRTGLVLLSLLLPLSPLSAEDEKDLRELLRDALYTEEVTRDPDAAAKQYEALLSQHDAQRAFAASALFRLAEVRRKQDRKDEAIALYQKLLARFPEAAVETKLARENLTALGAEAAPAEAQPEDDEARELRRLQQQVESSPDKLKDPELLMATVKAGHLKAIEFLLKAGAACEPWKLLEEAVKTGNLRTISLLMDYPFKETRGEDGALFLAVTLEFHDVVRLLLDHGVNPNPGPTQQGYYQISESVRPPSQTKAFMTPLHVAVRKRDVAMCEMLLDHKADPNCLAARMEERLTFENDVMPGHPMGTPLHDAVVCSLEITRLLLERGADPKVASPATGYTALHSAARRSYLVPEEQREAILAALVEKGAVLDAPTTAQEPAEPKPANMAAMGTSQPGGGRSDLIPKGTTPLGVAIEESHLAATRWLIKAGASTADPNLLVQAVQTKRTELVRVLLAATKKPVISPDVFLWAVGNGDDDMIRLLVEAGADPSAAAPAHNNLTPLLVAAESDSDKNKTQLLIDLGAKPDAEWRDRDFQGARAENRPLLYHRFVVPSLLERNAVTLITPESWGKGPRELAAGGGDAAPLPLAYLLLNRRMEWTNILANGGQYPMQVTVFRKEGDGIETMAARLDGEKELPVLKWGDVVELGPDWGENGRMRNYNVEYSSEAPAAIRWQLMKRIAFPVTVEIDGKSRQLTMQGDRLIFDPGSDVVPLVGASRLAKLLWQPEINPQGGPSPKVSVMRKGWPSIEVDWDRTSKTDCPLEPGDTVIVKTFPLGHEDELIRRKQYIAVTGAGLPFSRYFNEMSGRMINRPTLLQAIADLTGWWANAIGSPQADPAVLIGLRPYDDNLIVPLQLLPHPDLSKIVIRRLQDDGTDTRMPVDLAAAIAKAGADVSQETARAADVELKPGDIVEIPQLAGMAGKPWPGPSEQEGRFFAQALDCRIHVTSDQGGMEMRRIHYQSPRFVEVAGQWIPMRPEEGVASLTAAVALGQGRRSVGLARSGTDEKAYDSAEDLFLRDGDVVEISEMPNAPSRVVPPPQAPSVRPPRPRNIVPAPR</sequence>
<dbReference type="SMART" id="SM00028">
    <property type="entry name" value="TPR"/>
    <property type="match status" value="1"/>
</dbReference>
<dbReference type="InterPro" id="IPR011990">
    <property type="entry name" value="TPR-like_helical_dom_sf"/>
</dbReference>
<evidence type="ECO:0000256" key="3">
    <source>
        <dbReference type="PROSITE-ProRule" id="PRU00023"/>
    </source>
</evidence>
<keyword evidence="6" id="KW-0732">Signal</keyword>
<feature type="repeat" description="ANK" evidence="3">
    <location>
        <begin position="411"/>
        <end position="443"/>
    </location>
</feature>
<feature type="repeat" description="TPR" evidence="4">
    <location>
        <begin position="70"/>
        <end position="103"/>
    </location>
</feature>
<keyword evidence="8" id="KW-1185">Reference proteome</keyword>
<dbReference type="InterPro" id="IPR036770">
    <property type="entry name" value="Ankyrin_rpt-contain_sf"/>
</dbReference>
<dbReference type="SUPFAM" id="SSF48403">
    <property type="entry name" value="Ankyrin repeat"/>
    <property type="match status" value="2"/>
</dbReference>
<dbReference type="PANTHER" id="PTHR24189">
    <property type="entry name" value="MYOTROPHIN"/>
    <property type="match status" value="1"/>
</dbReference>
<name>A0ABU9AQP6_9BACT</name>
<protein>
    <submittedName>
        <fullName evidence="7">Ankyrin repeat domain-containing protein</fullName>
    </submittedName>
</protein>
<evidence type="ECO:0000256" key="6">
    <source>
        <dbReference type="SAM" id="SignalP"/>
    </source>
</evidence>
<evidence type="ECO:0000256" key="5">
    <source>
        <dbReference type="SAM" id="MobiDB-lite"/>
    </source>
</evidence>
<keyword evidence="4" id="KW-0802">TPR repeat</keyword>
<evidence type="ECO:0000256" key="2">
    <source>
        <dbReference type="ARBA" id="ARBA00023043"/>
    </source>
</evidence>
<dbReference type="PANTHER" id="PTHR24189:SF50">
    <property type="entry name" value="ANKYRIN REPEAT AND SOCS BOX PROTEIN 2"/>
    <property type="match status" value="1"/>
</dbReference>
<gene>
    <name evidence="7" type="ORF">WKV53_02910</name>
</gene>
<reference evidence="7 8" key="1">
    <citation type="submission" date="2024-04" db="EMBL/GenBank/DDBJ databases">
        <title>Luteolibacter sp. isolated from soil.</title>
        <authorList>
            <person name="An J."/>
        </authorList>
    </citation>
    <scope>NUCLEOTIDE SEQUENCE [LARGE SCALE GENOMIC DNA]</scope>
    <source>
        <strain evidence="7 8">Y139</strain>
    </source>
</reference>
<evidence type="ECO:0000313" key="8">
    <source>
        <dbReference type="Proteomes" id="UP001371305"/>
    </source>
</evidence>
<feature type="repeat" description="ANK" evidence="3">
    <location>
        <begin position="260"/>
        <end position="292"/>
    </location>
</feature>
<organism evidence="7 8">
    <name type="scientific">Luteolibacter soli</name>
    <dbReference type="NCBI Taxonomy" id="3135280"/>
    <lineage>
        <taxon>Bacteria</taxon>
        <taxon>Pseudomonadati</taxon>
        <taxon>Verrucomicrobiota</taxon>
        <taxon>Verrucomicrobiia</taxon>
        <taxon>Verrucomicrobiales</taxon>
        <taxon>Verrucomicrobiaceae</taxon>
        <taxon>Luteolibacter</taxon>
    </lineage>
</organism>
<feature type="chain" id="PRO_5045963114" evidence="6">
    <location>
        <begin position="26"/>
        <end position="1061"/>
    </location>
</feature>
<dbReference type="InterPro" id="IPR050745">
    <property type="entry name" value="Multifunctional_regulatory"/>
</dbReference>
<comment type="caution">
    <text evidence="7">The sequence shown here is derived from an EMBL/GenBank/DDBJ whole genome shotgun (WGS) entry which is preliminary data.</text>
</comment>
<feature type="repeat" description="ANK" evidence="3">
    <location>
        <begin position="342"/>
        <end position="381"/>
    </location>
</feature>
<dbReference type="PROSITE" id="PS50088">
    <property type="entry name" value="ANK_REPEAT"/>
    <property type="match status" value="3"/>
</dbReference>
<dbReference type="RefSeq" id="WP_341402844.1">
    <property type="nucleotide sequence ID" value="NZ_JBBUKT010000001.1"/>
</dbReference>
<dbReference type="SUPFAM" id="SSF48452">
    <property type="entry name" value="TPR-like"/>
    <property type="match status" value="1"/>
</dbReference>
<feature type="region of interest" description="Disordered" evidence="5">
    <location>
        <begin position="1032"/>
        <end position="1061"/>
    </location>
</feature>
<dbReference type="SMART" id="SM00248">
    <property type="entry name" value="ANK"/>
    <property type="match status" value="8"/>
</dbReference>
<dbReference type="Gene3D" id="1.25.40.20">
    <property type="entry name" value="Ankyrin repeat-containing domain"/>
    <property type="match status" value="3"/>
</dbReference>
<dbReference type="InterPro" id="IPR019734">
    <property type="entry name" value="TPR_rpt"/>
</dbReference>
<evidence type="ECO:0000256" key="4">
    <source>
        <dbReference type="PROSITE-ProRule" id="PRU00339"/>
    </source>
</evidence>
<proteinExistence type="predicted"/>
<dbReference type="PROSITE" id="PS50297">
    <property type="entry name" value="ANK_REP_REGION"/>
    <property type="match status" value="1"/>
</dbReference>
<keyword evidence="1" id="KW-0677">Repeat</keyword>
<dbReference type="PROSITE" id="PS50005">
    <property type="entry name" value="TPR"/>
    <property type="match status" value="1"/>
</dbReference>
<dbReference type="Proteomes" id="UP001371305">
    <property type="component" value="Unassembled WGS sequence"/>
</dbReference>
<keyword evidence="2 3" id="KW-0040">ANK repeat</keyword>
<feature type="region of interest" description="Disordered" evidence="5">
    <location>
        <begin position="380"/>
        <end position="408"/>
    </location>
</feature>
<accession>A0ABU9AQP6</accession>
<dbReference type="Pfam" id="PF12796">
    <property type="entry name" value="Ank_2"/>
    <property type="match status" value="1"/>
</dbReference>
<dbReference type="InterPro" id="IPR002110">
    <property type="entry name" value="Ankyrin_rpt"/>
</dbReference>
<feature type="signal peptide" evidence="6">
    <location>
        <begin position="1"/>
        <end position="25"/>
    </location>
</feature>
<feature type="compositionally biased region" description="Pro residues" evidence="5">
    <location>
        <begin position="1039"/>
        <end position="1050"/>
    </location>
</feature>
<dbReference type="Pfam" id="PF13174">
    <property type="entry name" value="TPR_6"/>
    <property type="match status" value="1"/>
</dbReference>
<dbReference type="Pfam" id="PF00023">
    <property type="entry name" value="Ank"/>
    <property type="match status" value="1"/>
</dbReference>
<evidence type="ECO:0000256" key="1">
    <source>
        <dbReference type="ARBA" id="ARBA00022737"/>
    </source>
</evidence>